<evidence type="ECO:0000256" key="9">
    <source>
        <dbReference type="ARBA" id="ARBA00023242"/>
    </source>
</evidence>
<dbReference type="InterPro" id="IPR027417">
    <property type="entry name" value="P-loop_NTPase"/>
</dbReference>
<keyword evidence="5 10" id="KW-0235">DNA replication</keyword>
<evidence type="ECO:0000256" key="7">
    <source>
        <dbReference type="ARBA" id="ARBA00022840"/>
    </source>
</evidence>
<dbReference type="Pfam" id="PF00004">
    <property type="entry name" value="AAA"/>
    <property type="match status" value="1"/>
</dbReference>
<dbReference type="Pfam" id="PF08519">
    <property type="entry name" value="RFC1"/>
    <property type="match status" value="1"/>
</dbReference>
<dbReference type="Proteomes" id="UP000182658">
    <property type="component" value="Unassembled WGS sequence"/>
</dbReference>
<evidence type="ECO:0000256" key="12">
    <source>
        <dbReference type="SAM" id="MobiDB-lite"/>
    </source>
</evidence>
<dbReference type="GO" id="GO:0003677">
    <property type="term" value="F:DNA binding"/>
    <property type="evidence" value="ECO:0007669"/>
    <property type="project" value="UniProtKB-KW"/>
</dbReference>
<dbReference type="InterPro" id="IPR001357">
    <property type="entry name" value="BRCT_dom"/>
</dbReference>
<feature type="compositionally biased region" description="Basic and acidic residues" evidence="12">
    <location>
        <begin position="64"/>
        <end position="74"/>
    </location>
</feature>
<keyword evidence="11" id="KW-0175">Coiled coil</keyword>
<dbReference type="GO" id="GO:0070914">
    <property type="term" value="P:UV-damage excision repair"/>
    <property type="evidence" value="ECO:0007669"/>
    <property type="project" value="EnsemblFungi"/>
</dbReference>
<name>A0A1J7IIX9_9PEZI</name>
<dbReference type="STRING" id="1408157.A0A1J7IIX9"/>
<dbReference type="SUPFAM" id="SSF52113">
    <property type="entry name" value="BRCT domain"/>
    <property type="match status" value="1"/>
</dbReference>
<dbReference type="FunFam" id="1.20.272.10:FF:000005">
    <property type="entry name" value="Replication factor C subunit 1"/>
    <property type="match status" value="1"/>
</dbReference>
<dbReference type="GO" id="GO:0016887">
    <property type="term" value="F:ATP hydrolysis activity"/>
    <property type="evidence" value="ECO:0007669"/>
    <property type="project" value="InterPro"/>
</dbReference>
<accession>A0A1J7IIX9</accession>
<dbReference type="InterPro" id="IPR003959">
    <property type="entry name" value="ATPase_AAA_core"/>
</dbReference>
<dbReference type="OrthoDB" id="446168at2759"/>
<dbReference type="GO" id="GO:0006298">
    <property type="term" value="P:mismatch repair"/>
    <property type="evidence" value="ECO:0007669"/>
    <property type="project" value="EnsemblFungi"/>
</dbReference>
<keyword evidence="7 10" id="KW-0067">ATP-binding</keyword>
<dbReference type="GO" id="GO:0003689">
    <property type="term" value="F:DNA clamp loader activity"/>
    <property type="evidence" value="ECO:0007669"/>
    <property type="project" value="UniProtKB-UniRule"/>
</dbReference>
<dbReference type="SUPFAM" id="SSF48019">
    <property type="entry name" value="post-AAA+ oligomerization domain-like"/>
    <property type="match status" value="1"/>
</dbReference>
<dbReference type="Gene3D" id="1.10.8.60">
    <property type="match status" value="1"/>
</dbReference>
<dbReference type="InterPro" id="IPR036420">
    <property type="entry name" value="BRCT_dom_sf"/>
</dbReference>
<dbReference type="SMART" id="SM00382">
    <property type="entry name" value="AAA"/>
    <property type="match status" value="1"/>
</dbReference>
<evidence type="ECO:0000256" key="8">
    <source>
        <dbReference type="ARBA" id="ARBA00023125"/>
    </source>
</evidence>
<keyword evidence="9 10" id="KW-0539">Nucleus</keyword>
<dbReference type="InterPro" id="IPR012178">
    <property type="entry name" value="RFC1"/>
</dbReference>
<dbReference type="Gene3D" id="1.20.272.10">
    <property type="match status" value="1"/>
</dbReference>
<dbReference type="FunFam" id="3.40.50.300:FF:000395">
    <property type="entry name" value="Replication factor C subunit 1"/>
    <property type="match status" value="1"/>
</dbReference>
<dbReference type="InterPro" id="IPR047854">
    <property type="entry name" value="RFC_lid"/>
</dbReference>
<dbReference type="GO" id="GO:0005524">
    <property type="term" value="F:ATP binding"/>
    <property type="evidence" value="ECO:0007669"/>
    <property type="project" value="UniProtKB-UniRule"/>
</dbReference>
<feature type="compositionally biased region" description="Acidic residues" evidence="12">
    <location>
        <begin position="180"/>
        <end position="189"/>
    </location>
</feature>
<evidence type="ECO:0000259" key="13">
    <source>
        <dbReference type="PROSITE" id="PS50172"/>
    </source>
</evidence>
<feature type="compositionally biased region" description="Basic residues" evidence="12">
    <location>
        <begin position="254"/>
        <end position="264"/>
    </location>
</feature>
<evidence type="ECO:0000313" key="15">
    <source>
        <dbReference type="Proteomes" id="UP000182658"/>
    </source>
</evidence>
<dbReference type="FunFam" id="1.10.8.60:FF:000021">
    <property type="entry name" value="Replication factor C subunit 1"/>
    <property type="match status" value="1"/>
</dbReference>
<evidence type="ECO:0000256" key="4">
    <source>
        <dbReference type="ARBA" id="ARBA00022553"/>
    </source>
</evidence>
<dbReference type="Gene3D" id="3.40.50.300">
    <property type="entry name" value="P-loop containing nucleotide triphosphate hydrolases"/>
    <property type="match status" value="1"/>
</dbReference>
<dbReference type="GO" id="GO:1902983">
    <property type="term" value="P:DNA strand elongation involved in mitotic DNA replication"/>
    <property type="evidence" value="ECO:0007669"/>
    <property type="project" value="EnsemblFungi"/>
</dbReference>
<comment type="subcellular location">
    <subcellularLocation>
        <location evidence="1 10">Nucleus</location>
    </subcellularLocation>
</comment>
<dbReference type="InterPro" id="IPR003593">
    <property type="entry name" value="AAA+_ATPase"/>
</dbReference>
<dbReference type="PROSITE" id="PS50172">
    <property type="entry name" value="BRCT"/>
    <property type="match status" value="1"/>
</dbReference>
<dbReference type="EMBL" id="KV875099">
    <property type="protein sequence ID" value="OIW27341.1"/>
    <property type="molecule type" value="Genomic_DNA"/>
</dbReference>
<keyword evidence="4" id="KW-0597">Phosphoprotein</keyword>
<sequence length="948" mass="104153">MPDIRSFFAPKNGSAPFKPAPAPKKEDESAKKKRGKARKVVDDSDDDDDVVEVKKPAAKAAPKKKAEPKPLKEIDPDEYFASAKAKPSKSQSTPKTAKYVKPKVEIEPRASPRSKQPASKPAAASPAKAAPNGAKRRAATSYKDYKEDDDGDAFMDDEEDADDIFAADVKARTKAKKDEYVEEEDSDDDLVLKPRKAATRGKRAATEESDEDIKPTPSKKARTTAKAAPAASKKRKSTGNSDDDDDEAAAPAKKAVKPRAPRAKKGPEVETAEIQAILDQVPTIEAPDAPPKEEGAKFDWRNAGGGGNAGPPPMAGAVEIPQGEDNCLLGKSFVFTGLLKTIGRDEAIALVKQYGGKVTGAPSSKTDFVVLGDDAGPSKLRKIREHGIKTIDEQGLFYLIKSLPGEGGSGLAAEKAKQKQEEAEKKVREQAAEMERQEKARKAEAAKAQEAAVARGAVAAAPAPPLAQLWTTKYAPTAMSQICGNKANVERIQTWLHNWHTEKKYDFQRRGKDGMGTFRAILISGPPGIGKTTAAHLAARLEGFDVLEQNASDSRSKKLVDNGLADVVDNSSLLGYFAGDGKKVDTEKKKMVLIMDEVDGMSSGDRGGVGALAKFCKKTQVPLILICNERRLPKMKPFDFVTFDIKFQRPTVDQIRSRIMSICFREKLKLPPQAIDALIEGSNRDIRQIINMISTAKLDQDSMTYDKGKEMSKAWEKHIILKPWDICQKMLAGGLFAPGSKSTLNDKIELYFNDHEFSFLMIQENYLRCKPALLAGKGYNAREANLKHLELVDQAAESISDGDLVDRMIHGPQQQWSLMPTHAVFSTVRPSSFVAGQLMGSNFTSWLGNFSKTGKLGRYVREIHSHMRLKSSGDHNEIRQQYLPVLWHQIVKRLEVEGKDSVADVIDLMDSYYLTREDFDYIKELGVGPQSEDRINIESQTKAAFTRQ</sequence>
<organism evidence="14 15">
    <name type="scientific">Coniochaeta ligniaria NRRL 30616</name>
    <dbReference type="NCBI Taxonomy" id="1408157"/>
    <lineage>
        <taxon>Eukaryota</taxon>
        <taxon>Fungi</taxon>
        <taxon>Dikarya</taxon>
        <taxon>Ascomycota</taxon>
        <taxon>Pezizomycotina</taxon>
        <taxon>Sordariomycetes</taxon>
        <taxon>Sordariomycetidae</taxon>
        <taxon>Coniochaetales</taxon>
        <taxon>Coniochaetaceae</taxon>
        <taxon>Coniochaeta</taxon>
    </lineage>
</organism>
<dbReference type="GO" id="GO:0006272">
    <property type="term" value="P:leading strand elongation"/>
    <property type="evidence" value="ECO:0007669"/>
    <property type="project" value="EnsemblFungi"/>
</dbReference>
<comment type="similarity">
    <text evidence="2 10">Belongs to the activator 1 large subunit family.</text>
</comment>
<feature type="domain" description="BRCT" evidence="13">
    <location>
        <begin position="323"/>
        <end position="402"/>
    </location>
</feature>
<evidence type="ECO:0000256" key="6">
    <source>
        <dbReference type="ARBA" id="ARBA00022741"/>
    </source>
</evidence>
<evidence type="ECO:0000256" key="11">
    <source>
        <dbReference type="SAM" id="Coils"/>
    </source>
</evidence>
<feature type="region of interest" description="Disordered" evidence="12">
    <location>
        <begin position="172"/>
        <end position="270"/>
    </location>
</feature>
<keyword evidence="6 10" id="KW-0547">Nucleotide-binding</keyword>
<dbReference type="InParanoid" id="A0A1J7IIX9"/>
<dbReference type="PANTHER" id="PTHR23389:SF6">
    <property type="entry name" value="REPLICATION FACTOR C SUBUNIT 1"/>
    <property type="match status" value="1"/>
</dbReference>
<evidence type="ECO:0000256" key="3">
    <source>
        <dbReference type="ARBA" id="ARBA00020401"/>
    </source>
</evidence>
<feature type="region of interest" description="Disordered" evidence="12">
    <location>
        <begin position="1"/>
        <end position="160"/>
    </location>
</feature>
<dbReference type="AlphaFoldDB" id="A0A1J7IIX9"/>
<dbReference type="GO" id="GO:0003682">
    <property type="term" value="F:chromatin binding"/>
    <property type="evidence" value="ECO:0007669"/>
    <property type="project" value="EnsemblFungi"/>
</dbReference>
<dbReference type="Pfam" id="PF00533">
    <property type="entry name" value="BRCT"/>
    <property type="match status" value="1"/>
</dbReference>
<dbReference type="InterPro" id="IPR008921">
    <property type="entry name" value="DNA_pol3_clamp-load_cplx_C"/>
</dbReference>
<dbReference type="PANTHER" id="PTHR23389">
    <property type="entry name" value="CHROMOSOME TRANSMISSION FIDELITY FACTOR 18"/>
    <property type="match status" value="1"/>
</dbReference>
<dbReference type="Gene3D" id="3.40.50.10190">
    <property type="entry name" value="BRCT domain"/>
    <property type="match status" value="1"/>
</dbReference>
<evidence type="ECO:0000256" key="5">
    <source>
        <dbReference type="ARBA" id="ARBA00022705"/>
    </source>
</evidence>
<feature type="compositionally biased region" description="Low complexity" evidence="12">
    <location>
        <begin position="111"/>
        <end position="133"/>
    </location>
</feature>
<dbReference type="Pfam" id="PF25361">
    <property type="entry name" value="AAA_lid_RFC1"/>
    <property type="match status" value="1"/>
</dbReference>
<dbReference type="InterPro" id="IPR013725">
    <property type="entry name" value="DNA_replication_fac_RFC1_C"/>
</dbReference>
<keyword evidence="8" id="KW-0238">DNA-binding</keyword>
<feature type="compositionally biased region" description="Low complexity" evidence="12">
    <location>
        <begin position="81"/>
        <end position="97"/>
    </location>
</feature>
<proteinExistence type="inferred from homology"/>
<evidence type="ECO:0000256" key="10">
    <source>
        <dbReference type="PIRNR" id="PIRNR036578"/>
    </source>
</evidence>
<feature type="coiled-coil region" evidence="11">
    <location>
        <begin position="413"/>
        <end position="451"/>
    </location>
</feature>
<dbReference type="CDD" id="cd17752">
    <property type="entry name" value="BRCT_RFC1"/>
    <property type="match status" value="1"/>
</dbReference>
<dbReference type="CDD" id="cd18140">
    <property type="entry name" value="HLD_clamp_RFC"/>
    <property type="match status" value="1"/>
</dbReference>
<dbReference type="CDD" id="cd00009">
    <property type="entry name" value="AAA"/>
    <property type="match status" value="1"/>
</dbReference>
<evidence type="ECO:0000256" key="2">
    <source>
        <dbReference type="ARBA" id="ARBA00006116"/>
    </source>
</evidence>
<feature type="compositionally biased region" description="Basic residues" evidence="12">
    <location>
        <begin position="193"/>
        <end position="203"/>
    </location>
</feature>
<keyword evidence="15" id="KW-1185">Reference proteome</keyword>
<dbReference type="SUPFAM" id="SSF52540">
    <property type="entry name" value="P-loop containing nucleoside triphosphate hydrolases"/>
    <property type="match status" value="1"/>
</dbReference>
<dbReference type="GO" id="GO:0005634">
    <property type="term" value="C:nucleus"/>
    <property type="evidence" value="ECO:0007669"/>
    <property type="project" value="UniProtKB-SubCell"/>
</dbReference>
<dbReference type="FunFam" id="3.40.50.10190:FF:000001">
    <property type="entry name" value="Replication factor C subunit 1"/>
    <property type="match status" value="1"/>
</dbReference>
<evidence type="ECO:0000256" key="1">
    <source>
        <dbReference type="ARBA" id="ARBA00004123"/>
    </source>
</evidence>
<dbReference type="GO" id="GO:0005663">
    <property type="term" value="C:DNA replication factor C complex"/>
    <property type="evidence" value="ECO:0007669"/>
    <property type="project" value="EnsemblFungi"/>
</dbReference>
<dbReference type="PIRSF" id="PIRSF036578">
    <property type="entry name" value="RFC1"/>
    <property type="match status" value="1"/>
</dbReference>
<protein>
    <recommendedName>
        <fullName evidence="3 10">Replication factor C subunit 1</fullName>
    </recommendedName>
</protein>
<evidence type="ECO:0000313" key="14">
    <source>
        <dbReference type="EMBL" id="OIW27341.1"/>
    </source>
</evidence>
<gene>
    <name evidence="14" type="ORF">CONLIGDRAFT_579712</name>
</gene>
<dbReference type="SMART" id="SM00292">
    <property type="entry name" value="BRCT"/>
    <property type="match status" value="1"/>
</dbReference>
<reference evidence="14 15" key="1">
    <citation type="submission" date="2016-10" db="EMBL/GenBank/DDBJ databases">
        <title>Draft genome sequence of Coniochaeta ligniaria NRRL30616, a lignocellulolytic fungus for bioabatement of inhibitors in plant biomass hydrolysates.</title>
        <authorList>
            <consortium name="DOE Joint Genome Institute"/>
            <person name="Jimenez D.J."/>
            <person name="Hector R.E."/>
            <person name="Riley R."/>
            <person name="Sun H."/>
            <person name="Grigoriev I.V."/>
            <person name="Van Elsas J.D."/>
            <person name="Nichols N.N."/>
        </authorList>
    </citation>
    <scope>NUCLEOTIDE SEQUENCE [LARGE SCALE GENOMIC DNA]</scope>
    <source>
        <strain evidence="14 15">NRRL 30616</strain>
    </source>
</reference>
<feature type="compositionally biased region" description="Acidic residues" evidence="12">
    <location>
        <begin position="147"/>
        <end position="160"/>
    </location>
</feature>
<dbReference type="FunCoup" id="A0A1J7IIX9">
    <property type="interactions" value="1011"/>
</dbReference>